<protein>
    <submittedName>
        <fullName evidence="9">Tubulin_C-inal_domain_containing_protein_putative /Pfam:PF03953</fullName>
    </submittedName>
</protein>
<dbReference type="Pfam" id="PF03953">
    <property type="entry name" value="Tubulin_C"/>
    <property type="match status" value="1"/>
</dbReference>
<evidence type="ECO:0000256" key="6">
    <source>
        <dbReference type="ARBA" id="ARBA00023134"/>
    </source>
</evidence>
<dbReference type="Gene3D" id="3.40.50.1440">
    <property type="entry name" value="Tubulin/FtsZ, GTPase domain"/>
    <property type="match status" value="1"/>
</dbReference>
<dbReference type="InterPro" id="IPR018316">
    <property type="entry name" value="Tubulin/FtsZ_2-layer-sand-dom"/>
</dbReference>
<evidence type="ECO:0000256" key="1">
    <source>
        <dbReference type="ARBA" id="ARBA00001946"/>
    </source>
</evidence>
<name>A0A6J8FAY0_LEIDO</name>
<evidence type="ECO:0000313" key="10">
    <source>
        <dbReference type="Proteomes" id="UP000601710"/>
    </source>
</evidence>
<dbReference type="VEuPathDB" id="TriTrypDB:LdCL_330014400"/>
<dbReference type="Gene3D" id="3.30.1330.20">
    <property type="entry name" value="Tubulin/FtsZ, C-terminal domain"/>
    <property type="match status" value="1"/>
</dbReference>
<dbReference type="GO" id="GO:0003924">
    <property type="term" value="F:GTPase activity"/>
    <property type="evidence" value="ECO:0007669"/>
    <property type="project" value="InterPro"/>
</dbReference>
<dbReference type="VEuPathDB" id="TriTrypDB:LDHU3_21.2650"/>
<dbReference type="InterPro" id="IPR023123">
    <property type="entry name" value="Tubulin_C"/>
</dbReference>
<dbReference type="FunFam" id="1.10.287.600:FF:000002">
    <property type="entry name" value="Tubulin beta chain"/>
    <property type="match status" value="1"/>
</dbReference>
<keyword evidence="4" id="KW-0547">Nucleotide-binding</keyword>
<dbReference type="SMART" id="SM00865">
    <property type="entry name" value="Tubulin_C"/>
    <property type="match status" value="1"/>
</dbReference>
<reference evidence="9" key="1">
    <citation type="submission" date="2020-06" db="EMBL/GenBank/DDBJ databases">
        <authorList>
            <person name="Camacho E."/>
            <person name="Gonzalez-de la Fuente S."/>
            <person name="Rastrojo A."/>
            <person name="Peiro-Pastor R."/>
            <person name="Solana JC."/>
            <person name="Tabera L."/>
            <person name="Gamarro F."/>
            <person name="Carrasco-Ramiro F."/>
            <person name="Requena JM."/>
            <person name="Aguado B."/>
        </authorList>
    </citation>
    <scope>NUCLEOTIDE SEQUENCE</scope>
</reference>
<dbReference type="SUPFAM" id="SSF55307">
    <property type="entry name" value="Tubulin C-terminal domain-like"/>
    <property type="match status" value="1"/>
</dbReference>
<dbReference type="CDD" id="cd02187">
    <property type="entry name" value="beta_tubulin"/>
    <property type="match status" value="1"/>
</dbReference>
<comment type="function">
    <text evidence="7">Tubulin is the major constituent of microtubules, a cylinder consisting of laterally associated linear protofilaments composed of alpha- and beta-tubulin heterodimers. Microtubules grow by the addition of GTP-tubulin dimers to the microtubule end, where a stabilizing cap forms. Below the cap, tubulin dimers are in GDP-bound state, owing to GTPase activity of alpha-tubulin.</text>
</comment>
<accession>A0A6J8FAY0</accession>
<sequence>MSGVTCCLRFPGQLNSDLRKLAVNLVPFPRLHFFMMGFAPLTSRGSQQYRGLSVAELTQQMFDAKNMMQAADPRHGRYLTASALFRGRMSTKEVDEQMLNVQNKNSSYFIEWIPNNIKSSICDIPPKGLKMSVTFIGNNTCIQEMFRRVGEQFTGMFRRKAFLHWYTGEGMDEMEFTEAESNMNDLVSEYQQYQDATVEEEGEYDEEQEAY</sequence>
<evidence type="ECO:0000256" key="5">
    <source>
        <dbReference type="ARBA" id="ARBA00022842"/>
    </source>
</evidence>
<dbReference type="PRINTS" id="PR01163">
    <property type="entry name" value="BETATUBULIN"/>
</dbReference>
<feature type="domain" description="Tubulin/FtsZ 2-layer sandwich" evidence="8">
    <location>
        <begin position="14"/>
        <end position="151"/>
    </location>
</feature>
<organism evidence="9 10">
    <name type="scientific">Leishmania donovani</name>
    <dbReference type="NCBI Taxonomy" id="5661"/>
    <lineage>
        <taxon>Eukaryota</taxon>
        <taxon>Discoba</taxon>
        <taxon>Euglenozoa</taxon>
        <taxon>Kinetoplastea</taxon>
        <taxon>Metakinetoplastina</taxon>
        <taxon>Trypanosomatida</taxon>
        <taxon>Trypanosomatidae</taxon>
        <taxon>Leishmaniinae</taxon>
        <taxon>Leishmania</taxon>
    </lineage>
</organism>
<dbReference type="GO" id="GO:0005874">
    <property type="term" value="C:microtubule"/>
    <property type="evidence" value="ECO:0007669"/>
    <property type="project" value="UniProtKB-KW"/>
</dbReference>
<dbReference type="Proteomes" id="UP000601710">
    <property type="component" value="Chromosome 21"/>
</dbReference>
<dbReference type="GO" id="GO:0007017">
    <property type="term" value="P:microtubule-based process"/>
    <property type="evidence" value="ECO:0007669"/>
    <property type="project" value="InterPro"/>
</dbReference>
<evidence type="ECO:0000256" key="7">
    <source>
        <dbReference type="ARBA" id="ARBA00034296"/>
    </source>
</evidence>
<evidence type="ECO:0000256" key="3">
    <source>
        <dbReference type="ARBA" id="ARBA00022701"/>
    </source>
</evidence>
<keyword evidence="5" id="KW-0460">Magnesium</keyword>
<keyword evidence="3" id="KW-0493">Microtubule</keyword>
<dbReference type="InterPro" id="IPR008280">
    <property type="entry name" value="Tub_FtsZ_C"/>
</dbReference>
<dbReference type="InterPro" id="IPR000217">
    <property type="entry name" value="Tubulin"/>
</dbReference>
<dbReference type="InterPro" id="IPR037103">
    <property type="entry name" value="Tubulin/FtsZ-like_C"/>
</dbReference>
<keyword evidence="6" id="KW-0342">GTP-binding</keyword>
<gene>
    <name evidence="9" type="ORF">LDHU3_21.2650</name>
</gene>
<evidence type="ECO:0000313" key="9">
    <source>
        <dbReference type="EMBL" id="CAC5429958.1"/>
    </source>
</evidence>
<dbReference type="EMBL" id="LR812641">
    <property type="protein sequence ID" value="CAC5429958.1"/>
    <property type="molecule type" value="Genomic_DNA"/>
</dbReference>
<dbReference type="PANTHER" id="PTHR11588">
    <property type="entry name" value="TUBULIN"/>
    <property type="match status" value="1"/>
</dbReference>
<evidence type="ECO:0000256" key="4">
    <source>
        <dbReference type="ARBA" id="ARBA00022741"/>
    </source>
</evidence>
<dbReference type="FunFam" id="3.30.1330.20:FF:000002">
    <property type="entry name" value="Tubulin beta chain"/>
    <property type="match status" value="1"/>
</dbReference>
<dbReference type="InterPro" id="IPR002453">
    <property type="entry name" value="Beta_tubulin"/>
</dbReference>
<dbReference type="Gene3D" id="1.10.287.600">
    <property type="entry name" value="Helix hairpin bin"/>
    <property type="match status" value="1"/>
</dbReference>
<comment type="similarity">
    <text evidence="2">Belongs to the tubulin family.</text>
</comment>
<comment type="cofactor">
    <cofactor evidence="1">
        <name>Mg(2+)</name>
        <dbReference type="ChEBI" id="CHEBI:18420"/>
    </cofactor>
</comment>
<dbReference type="GO" id="GO:0005200">
    <property type="term" value="F:structural constituent of cytoskeleton"/>
    <property type="evidence" value="ECO:0007669"/>
    <property type="project" value="InterPro"/>
</dbReference>
<dbReference type="GO" id="GO:0005525">
    <property type="term" value="F:GTP binding"/>
    <property type="evidence" value="ECO:0007669"/>
    <property type="project" value="UniProtKB-KW"/>
</dbReference>
<dbReference type="InterPro" id="IPR036525">
    <property type="entry name" value="Tubulin/FtsZ_GTPase_sf"/>
</dbReference>
<evidence type="ECO:0000256" key="2">
    <source>
        <dbReference type="ARBA" id="ARBA00009636"/>
    </source>
</evidence>
<dbReference type="AlphaFoldDB" id="A0A6J8FAY0"/>
<evidence type="ECO:0000259" key="8">
    <source>
        <dbReference type="SMART" id="SM00865"/>
    </source>
</evidence>
<proteinExistence type="inferred from homology"/>